<dbReference type="EnsemblMetazoa" id="CLYHEMT014008.1">
    <property type="protein sequence ID" value="CLYHEMP014008.1"/>
    <property type="gene ID" value="CLYHEMG014008"/>
</dbReference>
<sequence>MGDFPNKFTSEELKSRLTAQQFAVTQKSGTERAFTGEYWNNHKKGIYKCVVCNEDLFTSETKFDSGSGWPSFYDVLTKGKVKLISDKSHFMVRTEVLCGMCGAHLGHVFDDGPKPTGQRYCINSASLNFAEGQNCSL</sequence>
<dbReference type="GO" id="GO:0006979">
    <property type="term" value="P:response to oxidative stress"/>
    <property type="evidence" value="ECO:0007669"/>
    <property type="project" value="InterPro"/>
</dbReference>
<evidence type="ECO:0000256" key="6">
    <source>
        <dbReference type="RuleBase" id="RU365044"/>
    </source>
</evidence>
<dbReference type="HAMAP" id="MF_01400">
    <property type="entry name" value="MsrB"/>
    <property type="match status" value="1"/>
</dbReference>
<dbReference type="PROSITE" id="PS51790">
    <property type="entry name" value="MSRB"/>
    <property type="match status" value="1"/>
</dbReference>
<comment type="cofactor">
    <cofactor evidence="6">
        <name>Zn(2+)</name>
        <dbReference type="ChEBI" id="CHEBI:29105"/>
    </cofactor>
    <text evidence="6">Binds 1 zinc ion per subunit.</text>
</comment>
<dbReference type="GO" id="GO:0046872">
    <property type="term" value="F:metal ion binding"/>
    <property type="evidence" value="ECO:0007669"/>
    <property type="project" value="UniProtKB-KW"/>
</dbReference>
<proteinExistence type="inferred from homology"/>
<organism evidence="8 9">
    <name type="scientific">Clytia hemisphaerica</name>
    <dbReference type="NCBI Taxonomy" id="252671"/>
    <lineage>
        <taxon>Eukaryota</taxon>
        <taxon>Metazoa</taxon>
        <taxon>Cnidaria</taxon>
        <taxon>Hydrozoa</taxon>
        <taxon>Hydroidolina</taxon>
        <taxon>Leptothecata</taxon>
        <taxon>Obeliida</taxon>
        <taxon>Clytiidae</taxon>
        <taxon>Clytia</taxon>
    </lineage>
</organism>
<dbReference type="Pfam" id="PF01641">
    <property type="entry name" value="SelR"/>
    <property type="match status" value="1"/>
</dbReference>
<feature type="domain" description="MsrB" evidence="7">
    <location>
        <begin position="10"/>
        <end position="132"/>
    </location>
</feature>
<dbReference type="OrthoDB" id="44061at2759"/>
<evidence type="ECO:0000256" key="1">
    <source>
        <dbReference type="ARBA" id="ARBA00007174"/>
    </source>
</evidence>
<dbReference type="InterPro" id="IPR011057">
    <property type="entry name" value="Mss4-like_sf"/>
</dbReference>
<protein>
    <recommendedName>
        <fullName evidence="6">Peptide-methionine (R)-S-oxide reductase</fullName>
        <ecNumber evidence="6">1.8.4.12</ecNumber>
    </recommendedName>
</protein>
<accession>A0A7M5WX26</accession>
<keyword evidence="9" id="KW-1185">Reference proteome</keyword>
<dbReference type="SUPFAM" id="SSF51316">
    <property type="entry name" value="Mss4-like"/>
    <property type="match status" value="1"/>
</dbReference>
<evidence type="ECO:0000256" key="4">
    <source>
        <dbReference type="ARBA" id="ARBA00023002"/>
    </source>
</evidence>
<evidence type="ECO:0000256" key="5">
    <source>
        <dbReference type="ARBA" id="ARBA00048488"/>
    </source>
</evidence>
<keyword evidence="4 6" id="KW-0560">Oxidoreductase</keyword>
<dbReference type="FunFam" id="2.170.150.20:FF:000001">
    <property type="entry name" value="Peptide methionine sulfoxide reductase MsrB"/>
    <property type="match status" value="1"/>
</dbReference>
<dbReference type="InterPro" id="IPR028427">
    <property type="entry name" value="Met_Sox_Rdtase_MsrB"/>
</dbReference>
<comment type="function">
    <text evidence="6">Methionine-sulfoxide reductase that specifically reduces methionine (R)-sulfoxide back to methionine. While in many cases methionine oxidation is the result of random oxidation following oxidative stress, methionine oxidation is also a post-translational modification that takes place on specific residues.</text>
</comment>
<reference evidence="8" key="1">
    <citation type="submission" date="2021-01" db="UniProtKB">
        <authorList>
            <consortium name="EnsemblMetazoa"/>
        </authorList>
    </citation>
    <scope>IDENTIFICATION</scope>
</reference>
<dbReference type="GO" id="GO:0033743">
    <property type="term" value="F:peptide-methionine (R)-S-oxide reductase activity"/>
    <property type="evidence" value="ECO:0007669"/>
    <property type="project" value="UniProtKB-EC"/>
</dbReference>
<keyword evidence="3 6" id="KW-0862">Zinc</keyword>
<evidence type="ECO:0000256" key="3">
    <source>
        <dbReference type="ARBA" id="ARBA00022833"/>
    </source>
</evidence>
<evidence type="ECO:0000313" key="8">
    <source>
        <dbReference type="EnsemblMetazoa" id="CLYHEMP014008.1"/>
    </source>
</evidence>
<evidence type="ECO:0000259" key="7">
    <source>
        <dbReference type="PROSITE" id="PS51790"/>
    </source>
</evidence>
<dbReference type="Gene3D" id="2.170.150.20">
    <property type="entry name" value="Peptide methionine sulfoxide reductase"/>
    <property type="match status" value="1"/>
</dbReference>
<comment type="similarity">
    <text evidence="1 6">Belongs to the MsrB Met sulfoxide reductase family.</text>
</comment>
<dbReference type="EC" id="1.8.4.12" evidence="6"/>
<name>A0A7M5WX26_9CNID</name>
<evidence type="ECO:0000313" key="9">
    <source>
        <dbReference type="Proteomes" id="UP000594262"/>
    </source>
</evidence>
<keyword evidence="2 6" id="KW-0479">Metal-binding</keyword>
<comment type="catalytic activity">
    <reaction evidence="5 6">
        <text>L-methionyl-[protein] + [thioredoxin]-disulfide + H2O = L-methionyl-(R)-S-oxide-[protein] + [thioredoxin]-dithiol</text>
        <dbReference type="Rhea" id="RHEA:24164"/>
        <dbReference type="Rhea" id="RHEA-COMP:10698"/>
        <dbReference type="Rhea" id="RHEA-COMP:10700"/>
        <dbReference type="Rhea" id="RHEA-COMP:12313"/>
        <dbReference type="Rhea" id="RHEA-COMP:12314"/>
        <dbReference type="ChEBI" id="CHEBI:15377"/>
        <dbReference type="ChEBI" id="CHEBI:16044"/>
        <dbReference type="ChEBI" id="CHEBI:29950"/>
        <dbReference type="ChEBI" id="CHEBI:45764"/>
        <dbReference type="ChEBI" id="CHEBI:50058"/>
        <dbReference type="EC" id="1.8.4.12"/>
    </reaction>
</comment>
<dbReference type="GO" id="GO:0005737">
    <property type="term" value="C:cytoplasm"/>
    <property type="evidence" value="ECO:0007669"/>
    <property type="project" value="TreeGrafter"/>
</dbReference>
<dbReference type="AlphaFoldDB" id="A0A7M5WX26"/>
<dbReference type="GO" id="GO:0030091">
    <property type="term" value="P:protein repair"/>
    <property type="evidence" value="ECO:0007669"/>
    <property type="project" value="InterPro"/>
</dbReference>
<evidence type="ECO:0000256" key="2">
    <source>
        <dbReference type="ARBA" id="ARBA00022723"/>
    </source>
</evidence>
<dbReference type="PANTHER" id="PTHR10173:SF52">
    <property type="entry name" value="METHIONINE-R-SULFOXIDE REDUCTASE B1"/>
    <property type="match status" value="1"/>
</dbReference>
<dbReference type="NCBIfam" id="TIGR00357">
    <property type="entry name" value="peptide-methionine (R)-S-oxide reductase MsrB"/>
    <property type="match status" value="1"/>
</dbReference>
<dbReference type="Proteomes" id="UP000594262">
    <property type="component" value="Unplaced"/>
</dbReference>
<dbReference type="PANTHER" id="PTHR10173">
    <property type="entry name" value="METHIONINE SULFOXIDE REDUCTASE"/>
    <property type="match status" value="1"/>
</dbReference>
<dbReference type="InterPro" id="IPR002579">
    <property type="entry name" value="Met_Sox_Rdtase_MsrB_dom"/>
</dbReference>